<keyword evidence="1" id="KW-0051">Antiviral defense</keyword>
<dbReference type="OrthoDB" id="3189549at2"/>
<evidence type="ECO:0000256" key="1">
    <source>
        <dbReference type="ARBA" id="ARBA00023118"/>
    </source>
</evidence>
<reference evidence="2 3" key="1">
    <citation type="journal article" date="2010" name="Stand. Genomic Sci.">
        <title>Non-contiguous finished genome sequence of Aminomonas paucivorans type strain (GLU-3).</title>
        <authorList>
            <person name="Pitluck S."/>
            <person name="Yasawong M."/>
            <person name="Held B."/>
            <person name="Lapidus A."/>
            <person name="Nolan M."/>
            <person name="Copeland A."/>
            <person name="Lucas S."/>
            <person name="Del Rio T.G."/>
            <person name="Tice H."/>
            <person name="Cheng J.F."/>
            <person name="Chertkov O."/>
            <person name="Goodwin L."/>
            <person name="Tapia R."/>
            <person name="Han C."/>
            <person name="Liolios K."/>
            <person name="Ivanova N."/>
            <person name="Mavromatis K."/>
            <person name="Ovchinnikova G."/>
            <person name="Pati A."/>
            <person name="Chen A."/>
            <person name="Palaniappan K."/>
            <person name="Land M."/>
            <person name="Hauser L."/>
            <person name="Chang Y.J."/>
            <person name="Jeffries C.D."/>
            <person name="Pukall R."/>
            <person name="Spring S."/>
            <person name="Rohde M."/>
            <person name="Sikorski J."/>
            <person name="Goker M."/>
            <person name="Woyke T."/>
            <person name="Bristow J."/>
            <person name="Eisen J.A."/>
            <person name="Markowitz V."/>
            <person name="Hugenholtz P."/>
            <person name="Kyrpides N.C."/>
            <person name="Klenk H.P."/>
        </authorList>
    </citation>
    <scope>NUCLEOTIDE SEQUENCE [LARGE SCALE GENOMIC DNA]</scope>
    <source>
        <strain evidence="2 3">DSM 12260</strain>
    </source>
</reference>
<dbReference type="InterPro" id="IPR013422">
    <property type="entry name" value="CRISPR-assoc_prot_Cas5_N"/>
</dbReference>
<sequence length="236" mass="25610">MPSLLLRLGAPMQSWGVHSAFGIRDTGREPSKSGVVGLLAAALGRDRHDPLDDLASLVLGVRVDREGSLMRDFQTAGGGQFCGSPYGVRKANGKAGDTVVSPRWYLADALFLVALGGEDPAFLKSLEEALLRPRYPLYLGRRSYPPTFPLVLGVVSEAAEEALRSYPVLPGSDGGGRMLRLVLESSPEEGGTPRMDVPLSFDPLERRYGVRYVRTELVEVVPSDRRREEMPCTSPG</sequence>
<dbReference type="PaxDb" id="584708-Apau_0543"/>
<protein>
    <submittedName>
        <fullName evidence="2">CRISPR-associated protein, Cas5e family</fullName>
    </submittedName>
</protein>
<dbReference type="HOGENOM" id="CLU_084726_1_0_0"/>
<dbReference type="RefSeq" id="WP_006300131.1">
    <property type="nucleotide sequence ID" value="NZ_CM001022.1"/>
</dbReference>
<dbReference type="InterPro" id="IPR010147">
    <property type="entry name" value="CRISPR-assoc_prot_CasD"/>
</dbReference>
<organism evidence="2 3">
    <name type="scientific">Aminomonas paucivorans DSM 12260</name>
    <dbReference type="NCBI Taxonomy" id="584708"/>
    <lineage>
        <taxon>Bacteria</taxon>
        <taxon>Thermotogati</taxon>
        <taxon>Synergistota</taxon>
        <taxon>Synergistia</taxon>
        <taxon>Synergistales</taxon>
        <taxon>Synergistaceae</taxon>
        <taxon>Aminomonas</taxon>
    </lineage>
</organism>
<dbReference type="Pfam" id="PF09704">
    <property type="entry name" value="Cas_Cas5d"/>
    <property type="match status" value="1"/>
</dbReference>
<dbReference type="CDD" id="cd09756">
    <property type="entry name" value="Cas5_I-E"/>
    <property type="match status" value="1"/>
</dbReference>
<dbReference type="AlphaFoldDB" id="E3D0F8"/>
<dbReference type="eggNOG" id="ENOG502ZA2W">
    <property type="taxonomic scope" value="Bacteria"/>
</dbReference>
<dbReference type="STRING" id="584708.Apau_0543"/>
<dbReference type="GO" id="GO:0043571">
    <property type="term" value="P:maintenance of CRISPR repeat elements"/>
    <property type="evidence" value="ECO:0007669"/>
    <property type="project" value="InterPro"/>
</dbReference>
<gene>
    <name evidence="2" type="ORF">Apau_0543</name>
</gene>
<dbReference type="Proteomes" id="UP000005096">
    <property type="component" value="Chromosome"/>
</dbReference>
<accession>E3D0F8</accession>
<dbReference type="NCBIfam" id="TIGR01868">
    <property type="entry name" value="casD_Cas5e"/>
    <property type="match status" value="1"/>
</dbReference>
<evidence type="ECO:0000313" key="3">
    <source>
        <dbReference type="Proteomes" id="UP000005096"/>
    </source>
</evidence>
<dbReference type="Gene3D" id="3.30.70.2660">
    <property type="match status" value="1"/>
</dbReference>
<name>E3D0F8_9BACT</name>
<dbReference type="NCBIfam" id="TIGR02593">
    <property type="entry name" value="CRISPR_cas5"/>
    <property type="match status" value="1"/>
</dbReference>
<keyword evidence="3" id="KW-1185">Reference proteome</keyword>
<evidence type="ECO:0000313" key="2">
    <source>
        <dbReference type="EMBL" id="EFQ22977.1"/>
    </source>
</evidence>
<dbReference type="GO" id="GO:0003723">
    <property type="term" value="F:RNA binding"/>
    <property type="evidence" value="ECO:0007669"/>
    <property type="project" value="InterPro"/>
</dbReference>
<dbReference type="GO" id="GO:0051607">
    <property type="term" value="P:defense response to virus"/>
    <property type="evidence" value="ECO:0007669"/>
    <property type="project" value="UniProtKB-KW"/>
</dbReference>
<proteinExistence type="predicted"/>
<dbReference type="InterPro" id="IPR021124">
    <property type="entry name" value="CRISPR-assoc_prot_Cas5"/>
</dbReference>
<dbReference type="EMBL" id="CM001022">
    <property type="protein sequence ID" value="EFQ22977.1"/>
    <property type="molecule type" value="Genomic_DNA"/>
</dbReference>